<evidence type="ECO:0000256" key="1">
    <source>
        <dbReference type="SAM" id="MobiDB-lite"/>
    </source>
</evidence>
<reference evidence="2" key="1">
    <citation type="submission" date="2016-10" db="EMBL/GenBank/DDBJ databases">
        <authorList>
            <person name="Benchimol M."/>
            <person name="Almeida L.G."/>
            <person name="Vasconcelos A.T."/>
            <person name="Perreira-Neves A."/>
            <person name="Rosa I.A."/>
            <person name="Tasca T."/>
            <person name="Bogo M.R."/>
            <person name="de Souza W."/>
        </authorList>
    </citation>
    <scope>NUCLEOTIDE SEQUENCE [LARGE SCALE GENOMIC DNA]</scope>
    <source>
        <strain evidence="2">K</strain>
    </source>
</reference>
<proteinExistence type="predicted"/>
<evidence type="ECO:0008006" key="4">
    <source>
        <dbReference type="Google" id="ProtNLM"/>
    </source>
</evidence>
<dbReference type="InterPro" id="IPR011992">
    <property type="entry name" value="EF-hand-dom_pair"/>
</dbReference>
<name>A0A1J4KEB1_9EUKA</name>
<gene>
    <name evidence="2" type="ORF">TRFO_23590</name>
</gene>
<dbReference type="PANTHER" id="PTHR20875:SF0">
    <property type="entry name" value="GH12158P"/>
    <property type="match status" value="1"/>
</dbReference>
<organism evidence="2 3">
    <name type="scientific">Tritrichomonas foetus</name>
    <dbReference type="NCBI Taxonomy" id="1144522"/>
    <lineage>
        <taxon>Eukaryota</taxon>
        <taxon>Metamonada</taxon>
        <taxon>Parabasalia</taxon>
        <taxon>Tritrichomonadida</taxon>
        <taxon>Tritrichomonadidae</taxon>
        <taxon>Tritrichomonas</taxon>
    </lineage>
</organism>
<dbReference type="AlphaFoldDB" id="A0A1J4KEB1"/>
<protein>
    <recommendedName>
        <fullName evidence="4">EF hand family protein</fullName>
    </recommendedName>
</protein>
<accession>A0A1J4KEB1</accession>
<dbReference type="SUPFAM" id="SSF47473">
    <property type="entry name" value="EF-hand"/>
    <property type="match status" value="3"/>
</dbReference>
<dbReference type="Proteomes" id="UP000179807">
    <property type="component" value="Unassembled WGS sequence"/>
</dbReference>
<evidence type="ECO:0000313" key="2">
    <source>
        <dbReference type="EMBL" id="OHT08052.1"/>
    </source>
</evidence>
<comment type="caution">
    <text evidence="2">The sequence shown here is derived from an EMBL/GenBank/DDBJ whole genome shotgun (WGS) entry which is preliminary data.</text>
</comment>
<dbReference type="RefSeq" id="XP_068361188.1">
    <property type="nucleotide sequence ID" value="XM_068503241.1"/>
</dbReference>
<dbReference type="Gene3D" id="1.10.238.10">
    <property type="entry name" value="EF-hand"/>
    <property type="match status" value="2"/>
</dbReference>
<keyword evidence="3" id="KW-1185">Reference proteome</keyword>
<evidence type="ECO:0000313" key="3">
    <source>
        <dbReference type="Proteomes" id="UP000179807"/>
    </source>
</evidence>
<dbReference type="GeneID" id="94837945"/>
<feature type="region of interest" description="Disordered" evidence="1">
    <location>
        <begin position="705"/>
        <end position="724"/>
    </location>
</feature>
<dbReference type="EMBL" id="MLAK01000679">
    <property type="protein sequence ID" value="OHT08052.1"/>
    <property type="molecule type" value="Genomic_DNA"/>
</dbReference>
<sequence>MSKFETSYNFYFSLYISLQSSKFINEMSLNSILFSIKKSISSRGTTIDDVVLDYDRRRSGIISLNQFDHILTLFGVSFQPQEYRMVTDAFSVPGNCINLARFADAIKSSREETPQRENSTKHFQDLKRRLSARQVSLRDLLRPYDRLNRGIINQHDFIRAVGSFPSSQAIVDIFAIDGFLNLNEILRIYSDVEMPRDTEKVRPPIVENVIRQLIQRNIDIYYYIQSNDKCNNGKLTVPLFQMAISTSGIRLSPSDLRDFVDYYADDGMVNYINFFNDMDKIIASDKSLSSSSQMGMSSNQSYNSINHYNNDVDGTFRYERPNNYSNNTSNFSNNSRNNYNSRTNPITGMNVPDHIDTAPPRYQQAEAPNLDNIINNIKGICKSRKIQLSDLFPPRTASMNKFQFSLILKQAGLQLTITELDFLSNHFENRDGFVDVQKFLNMVEIPVVTHHFNHEDAEAIIQKVRNFLQQKQLTLAPRLVKFDREGSGEFNVSLINQVLKQLGMYLTEFELEALQEKFPGRVIPNICWNDFTQAVDPQIMTQQGQFSCKFESPTKSPIPPEYDLSPSPPPLPSKIPPNIFPILQQILQFVKRGNIELSDEFRALDRIRAGFIQPTAFISFMSQTFPRLNRQQIDSLLSNYGKYEFHYPAFLRDLGQVESEILNDNRFNSPPTSPSQSSNYNYQYNASQINSPFEPHIPNNYNYNNYNSNNGPPKNSGEYSSSMNSNTHAQSFTQILNDKDNEIYQTFLRRIKAFCVQRMITPIELFRENDRARIGYVLNSRLESCFRMYQFSFTPQEIKTIISIFHDPEHPERFLYNPLVREIEQLKIVQEDVKMVLNPRERQEEINAAVRQILNAIREKLVGRRRRITMYFSGISRNFIPANDFVRRLSDMDLIFSKQDIEFLLSKYQQGNGVDWGKFCNDVEHSHFL</sequence>
<dbReference type="VEuPathDB" id="TrichDB:TRFO_23590"/>
<dbReference type="PANTHER" id="PTHR20875">
    <property type="entry name" value="EF-HAND CALCIUM-BINDING DOMAIN-CONTAINING PROTEIN 6-RELATED"/>
    <property type="match status" value="1"/>
</dbReference>
<feature type="compositionally biased region" description="Low complexity" evidence="1">
    <location>
        <begin position="705"/>
        <end position="717"/>
    </location>
</feature>
<dbReference type="InterPro" id="IPR052603">
    <property type="entry name" value="EFCB6"/>
</dbReference>